<accession>A0AAV7R133</accession>
<evidence type="ECO:0000313" key="1">
    <source>
        <dbReference type="EMBL" id="KAJ1146018.1"/>
    </source>
</evidence>
<comment type="caution">
    <text evidence="1">The sequence shown here is derived from an EMBL/GenBank/DDBJ whole genome shotgun (WGS) entry which is preliminary data.</text>
</comment>
<organism evidence="1 2">
    <name type="scientific">Pleurodeles waltl</name>
    <name type="common">Iberian ribbed newt</name>
    <dbReference type="NCBI Taxonomy" id="8319"/>
    <lineage>
        <taxon>Eukaryota</taxon>
        <taxon>Metazoa</taxon>
        <taxon>Chordata</taxon>
        <taxon>Craniata</taxon>
        <taxon>Vertebrata</taxon>
        <taxon>Euteleostomi</taxon>
        <taxon>Amphibia</taxon>
        <taxon>Batrachia</taxon>
        <taxon>Caudata</taxon>
        <taxon>Salamandroidea</taxon>
        <taxon>Salamandridae</taxon>
        <taxon>Pleurodelinae</taxon>
        <taxon>Pleurodeles</taxon>
    </lineage>
</organism>
<reference evidence="1" key="1">
    <citation type="journal article" date="2022" name="bioRxiv">
        <title>Sequencing and chromosome-scale assembly of the giantPleurodeles waltlgenome.</title>
        <authorList>
            <person name="Brown T."/>
            <person name="Elewa A."/>
            <person name="Iarovenko S."/>
            <person name="Subramanian E."/>
            <person name="Araus A.J."/>
            <person name="Petzold A."/>
            <person name="Susuki M."/>
            <person name="Suzuki K.-i.T."/>
            <person name="Hayashi T."/>
            <person name="Toyoda A."/>
            <person name="Oliveira C."/>
            <person name="Osipova E."/>
            <person name="Leigh N.D."/>
            <person name="Simon A."/>
            <person name="Yun M.H."/>
        </authorList>
    </citation>
    <scope>NUCLEOTIDE SEQUENCE</scope>
    <source>
        <strain evidence="1">20211129_DDA</strain>
        <tissue evidence="1">Liver</tissue>
    </source>
</reference>
<gene>
    <name evidence="1" type="ORF">NDU88_012300</name>
</gene>
<keyword evidence="2" id="KW-1185">Reference proteome</keyword>
<proteinExistence type="predicted"/>
<name>A0AAV7R133_PLEWA</name>
<sequence length="68" mass="6920">MSAVGLVQIPGAGLSGLMERAAAGPRGGAPRDVRGPLGAALVMADWCPRPKRANVPRNIDEGRAGCRA</sequence>
<dbReference type="Proteomes" id="UP001066276">
    <property type="component" value="Chromosome 6"/>
</dbReference>
<protein>
    <submittedName>
        <fullName evidence="1">Uncharacterized protein</fullName>
    </submittedName>
</protein>
<evidence type="ECO:0000313" key="2">
    <source>
        <dbReference type="Proteomes" id="UP001066276"/>
    </source>
</evidence>
<dbReference type="EMBL" id="JANPWB010000010">
    <property type="protein sequence ID" value="KAJ1146018.1"/>
    <property type="molecule type" value="Genomic_DNA"/>
</dbReference>
<dbReference type="AlphaFoldDB" id="A0AAV7R133"/>